<dbReference type="RefSeq" id="WP_138014478.1">
    <property type="nucleotide sequence ID" value="NZ_SULI01000001.1"/>
</dbReference>
<dbReference type="EMBL" id="SULI01000001">
    <property type="protein sequence ID" value="TKZ22461.1"/>
    <property type="molecule type" value="Genomic_DNA"/>
</dbReference>
<dbReference type="OrthoDB" id="7658823at2"/>
<dbReference type="SUPFAM" id="SSF54427">
    <property type="entry name" value="NTF2-like"/>
    <property type="match status" value="1"/>
</dbReference>
<dbReference type="InterPro" id="IPR032710">
    <property type="entry name" value="NTF2-like_dom_sf"/>
</dbReference>
<accession>A0A4V6F2D7</accession>
<sequence>MPSAIENFFAAWGMTDDGARANVIQDCVPTKFYYVDPRTDTPISDLPALVSYVAMYTQYAPGATATVVAQSTTKSHVRATVEFGMPDGKTQLGQYFIDCDSDGRLCNMVGFVGLGEPA</sequence>
<reference evidence="1 2" key="1">
    <citation type="submission" date="2019-04" db="EMBL/GenBank/DDBJ databases">
        <title>Genome sequence of Pelagicola litoralis CL-ES2.</title>
        <authorList>
            <person name="Cao J."/>
        </authorList>
    </citation>
    <scope>NUCLEOTIDE SEQUENCE [LARGE SCALE GENOMIC DNA]</scope>
    <source>
        <strain evidence="1 2">CL-ES2</strain>
    </source>
</reference>
<evidence type="ECO:0008006" key="3">
    <source>
        <dbReference type="Google" id="ProtNLM"/>
    </source>
</evidence>
<name>A0A4V6F2D7_9RHOB</name>
<evidence type="ECO:0000313" key="1">
    <source>
        <dbReference type="EMBL" id="TKZ22461.1"/>
    </source>
</evidence>
<dbReference type="Proteomes" id="UP000306575">
    <property type="component" value="Unassembled WGS sequence"/>
</dbReference>
<keyword evidence="2" id="KW-1185">Reference proteome</keyword>
<protein>
    <recommendedName>
        <fullName evidence="3">Nuclear transport factor 2 family protein</fullName>
    </recommendedName>
</protein>
<organism evidence="1 2">
    <name type="scientific">Shimia litoralis</name>
    <dbReference type="NCBI Taxonomy" id="420403"/>
    <lineage>
        <taxon>Bacteria</taxon>
        <taxon>Pseudomonadati</taxon>
        <taxon>Pseudomonadota</taxon>
        <taxon>Alphaproteobacteria</taxon>
        <taxon>Rhodobacterales</taxon>
        <taxon>Roseobacteraceae</taxon>
    </lineage>
</organism>
<dbReference type="AlphaFoldDB" id="A0A4V6F2D7"/>
<proteinExistence type="predicted"/>
<dbReference type="Gene3D" id="3.10.450.50">
    <property type="match status" value="1"/>
</dbReference>
<comment type="caution">
    <text evidence="1">The sequence shown here is derived from an EMBL/GenBank/DDBJ whole genome shotgun (WGS) entry which is preliminary data.</text>
</comment>
<gene>
    <name evidence="1" type="ORF">FAP39_00895</name>
</gene>
<evidence type="ECO:0000313" key="2">
    <source>
        <dbReference type="Proteomes" id="UP000306575"/>
    </source>
</evidence>